<name>A0A1Y2F4J5_9BASI</name>
<proteinExistence type="predicted"/>
<keyword evidence="2" id="KW-1185">Reference proteome</keyword>
<dbReference type="Proteomes" id="UP000193467">
    <property type="component" value="Unassembled WGS sequence"/>
</dbReference>
<reference evidence="1 2" key="1">
    <citation type="submission" date="2016-07" db="EMBL/GenBank/DDBJ databases">
        <title>Pervasive Adenine N6-methylation of Active Genes in Fungi.</title>
        <authorList>
            <consortium name="DOE Joint Genome Institute"/>
            <person name="Mondo S.J."/>
            <person name="Dannebaum R.O."/>
            <person name="Kuo R.C."/>
            <person name="Labutti K."/>
            <person name="Haridas S."/>
            <person name="Kuo A."/>
            <person name="Salamov A."/>
            <person name="Ahrendt S.R."/>
            <person name="Lipzen A."/>
            <person name="Sullivan W."/>
            <person name="Andreopoulos W.B."/>
            <person name="Clum A."/>
            <person name="Lindquist E."/>
            <person name="Daum C."/>
            <person name="Ramamoorthy G.K."/>
            <person name="Gryganskyi A."/>
            <person name="Culley D."/>
            <person name="Magnuson J.K."/>
            <person name="James T.Y."/>
            <person name="O'Malley M.A."/>
            <person name="Stajich J.E."/>
            <person name="Spatafora J.W."/>
            <person name="Visel A."/>
            <person name="Grigoriev I.V."/>
        </authorList>
    </citation>
    <scope>NUCLEOTIDE SEQUENCE [LARGE SCALE GENOMIC DNA]</scope>
    <source>
        <strain evidence="1 2">62-1032</strain>
    </source>
</reference>
<comment type="caution">
    <text evidence="1">The sequence shown here is derived from an EMBL/GenBank/DDBJ whole genome shotgun (WGS) entry which is preliminary data.</text>
</comment>
<gene>
    <name evidence="1" type="ORF">BCR35DRAFT_101694</name>
</gene>
<dbReference type="EMBL" id="MCGR01000029">
    <property type="protein sequence ID" value="ORY78404.1"/>
    <property type="molecule type" value="Genomic_DNA"/>
</dbReference>
<evidence type="ECO:0000313" key="1">
    <source>
        <dbReference type="EMBL" id="ORY78404.1"/>
    </source>
</evidence>
<sequence length="97" mass="11148">MGDIIQSDILMHAILYFRLIRLNSPAFAPSERELTLLSYQQRRLQPLLHRPKVFSFTENPSISSNLSPNFLLPLTFAMAPTLPLRTCLTNCQTGWWS</sequence>
<dbReference type="AlphaFoldDB" id="A0A1Y2F4J5"/>
<dbReference type="InParanoid" id="A0A1Y2F4J5"/>
<protein>
    <submittedName>
        <fullName evidence="1">Uncharacterized protein</fullName>
    </submittedName>
</protein>
<accession>A0A1Y2F4J5</accession>
<organism evidence="1 2">
    <name type="scientific">Leucosporidium creatinivorum</name>
    <dbReference type="NCBI Taxonomy" id="106004"/>
    <lineage>
        <taxon>Eukaryota</taxon>
        <taxon>Fungi</taxon>
        <taxon>Dikarya</taxon>
        <taxon>Basidiomycota</taxon>
        <taxon>Pucciniomycotina</taxon>
        <taxon>Microbotryomycetes</taxon>
        <taxon>Leucosporidiales</taxon>
        <taxon>Leucosporidium</taxon>
    </lineage>
</organism>
<evidence type="ECO:0000313" key="2">
    <source>
        <dbReference type="Proteomes" id="UP000193467"/>
    </source>
</evidence>